<dbReference type="PANTHER" id="PTHR38467:SF1">
    <property type="entry name" value="CONJUGATIVE TRANSFER: ASSEMBLY"/>
    <property type="match status" value="1"/>
</dbReference>
<dbReference type="InterPro" id="IPR053155">
    <property type="entry name" value="F-pilin_assembly_TraC"/>
</dbReference>
<dbReference type="STRING" id="1165861.A0A0L0UMW0"/>
<comment type="caution">
    <text evidence="1">The sequence shown here is derived from an EMBL/GenBank/DDBJ whole genome shotgun (WGS) entry which is preliminary data.</text>
</comment>
<gene>
    <name evidence="1" type="ORF">PSTG_18294</name>
</gene>
<organism evidence="1 2">
    <name type="scientific">Puccinia striiformis f. sp. tritici PST-78</name>
    <dbReference type="NCBI Taxonomy" id="1165861"/>
    <lineage>
        <taxon>Eukaryota</taxon>
        <taxon>Fungi</taxon>
        <taxon>Dikarya</taxon>
        <taxon>Basidiomycota</taxon>
        <taxon>Pucciniomycotina</taxon>
        <taxon>Pucciniomycetes</taxon>
        <taxon>Pucciniales</taxon>
        <taxon>Pucciniaceae</taxon>
        <taxon>Puccinia</taxon>
    </lineage>
</organism>
<dbReference type="InterPro" id="IPR027417">
    <property type="entry name" value="P-loop_NTPase"/>
</dbReference>
<reference evidence="2" key="1">
    <citation type="submission" date="2014-03" db="EMBL/GenBank/DDBJ databases">
        <title>The Genome Sequence of Puccinia striiformis f. sp. tritici PST-78.</title>
        <authorList>
            <consortium name="The Broad Institute Genome Sequencing Platform"/>
            <person name="Cuomo C."/>
            <person name="Hulbert S."/>
            <person name="Chen X."/>
            <person name="Walker B."/>
            <person name="Young S.K."/>
            <person name="Zeng Q."/>
            <person name="Gargeya S."/>
            <person name="Fitzgerald M."/>
            <person name="Haas B."/>
            <person name="Abouelleil A."/>
            <person name="Alvarado L."/>
            <person name="Arachchi H.M."/>
            <person name="Berlin A.M."/>
            <person name="Chapman S.B."/>
            <person name="Goldberg J."/>
            <person name="Griggs A."/>
            <person name="Gujja S."/>
            <person name="Hansen M."/>
            <person name="Howarth C."/>
            <person name="Imamovic A."/>
            <person name="Larimer J."/>
            <person name="McCowan C."/>
            <person name="Montmayeur A."/>
            <person name="Murphy C."/>
            <person name="Neiman D."/>
            <person name="Pearson M."/>
            <person name="Priest M."/>
            <person name="Roberts A."/>
            <person name="Saif S."/>
            <person name="Shea T."/>
            <person name="Sisk P."/>
            <person name="Sykes S."/>
            <person name="Wortman J."/>
            <person name="Nusbaum C."/>
            <person name="Birren B."/>
        </authorList>
    </citation>
    <scope>NUCLEOTIDE SEQUENCE [LARGE SCALE GENOMIC DNA]</scope>
    <source>
        <strain evidence="2">race PST-78</strain>
    </source>
</reference>
<evidence type="ECO:0000313" key="2">
    <source>
        <dbReference type="Proteomes" id="UP000054564"/>
    </source>
</evidence>
<dbReference type="AlphaFoldDB" id="A0A0L0UMW0"/>
<accession>A0A0L0UMW0</accession>
<dbReference type="Gene3D" id="1.10.8.730">
    <property type="match status" value="1"/>
</dbReference>
<dbReference type="EMBL" id="AJIL01002455">
    <property type="protein sequence ID" value="KNE88306.1"/>
    <property type="molecule type" value="Genomic_DNA"/>
</dbReference>
<sequence>MAERVCEQLCILASPNGQLDELHESLIHECIIDSWPHYQQDMRIDHVVDYLERHQRDVGQQHSVRMAGKNDEIITQLNKYTTHGIYGAYFNNSEPTLKRNEQFVVTEMYDLRKQSDLLAAGLLSMMLWTENLIYSTLPHQLKMDVSDGCWNMVSCTSEKIGVFIERAHRVARRRNGSYGTVTQSLRDKNLNAAMLATYNNSAFKFTLMQDPYGFRKFRQEEPEVF</sequence>
<dbReference type="Gene3D" id="3.40.50.300">
    <property type="entry name" value="P-loop containing nucleotide triphosphate hydrolases"/>
    <property type="match status" value="1"/>
</dbReference>
<evidence type="ECO:0000313" key="1">
    <source>
        <dbReference type="EMBL" id="KNE88306.1"/>
    </source>
</evidence>
<protein>
    <submittedName>
        <fullName evidence="1">Uncharacterized protein</fullName>
    </submittedName>
</protein>
<feature type="non-terminal residue" evidence="1">
    <location>
        <position position="225"/>
    </location>
</feature>
<name>A0A0L0UMW0_9BASI</name>
<dbReference type="Proteomes" id="UP000054564">
    <property type="component" value="Unassembled WGS sequence"/>
</dbReference>
<proteinExistence type="predicted"/>
<dbReference type="PANTHER" id="PTHR38467">
    <property type="match status" value="1"/>
</dbReference>
<keyword evidence="2" id="KW-1185">Reference proteome</keyword>